<evidence type="ECO:0000256" key="1">
    <source>
        <dbReference type="ARBA" id="ARBA00004141"/>
    </source>
</evidence>
<dbReference type="AlphaFoldDB" id="A0A434AYD2"/>
<evidence type="ECO:0000313" key="6">
    <source>
        <dbReference type="EMBL" id="RUT79582.1"/>
    </source>
</evidence>
<keyword evidence="7" id="KW-1185">Reference proteome</keyword>
<feature type="transmembrane region" description="Helical" evidence="5">
    <location>
        <begin position="37"/>
        <end position="54"/>
    </location>
</feature>
<evidence type="ECO:0000313" key="7">
    <source>
        <dbReference type="Proteomes" id="UP000282985"/>
    </source>
</evidence>
<reference evidence="6 7" key="1">
    <citation type="submission" date="2018-11" db="EMBL/GenBank/DDBJ databases">
        <title>Parancylomarina longa gen. nov., sp. nov., isolated from sediments of southern Okinawa.</title>
        <authorList>
            <person name="Fu T."/>
        </authorList>
    </citation>
    <scope>NUCLEOTIDE SEQUENCE [LARGE SCALE GENOMIC DNA]</scope>
    <source>
        <strain evidence="6 7">T3-2 S1-C</strain>
    </source>
</reference>
<dbReference type="EMBL" id="RJJX01000002">
    <property type="protein sequence ID" value="RUT79582.1"/>
    <property type="molecule type" value="Genomic_DNA"/>
</dbReference>
<evidence type="ECO:0000256" key="5">
    <source>
        <dbReference type="SAM" id="Phobius"/>
    </source>
</evidence>
<dbReference type="OrthoDB" id="122062at2"/>
<keyword evidence="3 5" id="KW-1133">Transmembrane helix</keyword>
<protein>
    <submittedName>
        <fullName evidence="6">PQ-loop repeat-containing protein</fullName>
    </submittedName>
</protein>
<organism evidence="6 7">
    <name type="scientific">Ancylomarina longa</name>
    <dbReference type="NCBI Taxonomy" id="2487017"/>
    <lineage>
        <taxon>Bacteria</taxon>
        <taxon>Pseudomonadati</taxon>
        <taxon>Bacteroidota</taxon>
        <taxon>Bacteroidia</taxon>
        <taxon>Marinilabiliales</taxon>
        <taxon>Marinifilaceae</taxon>
        <taxon>Ancylomarina</taxon>
    </lineage>
</organism>
<evidence type="ECO:0000256" key="2">
    <source>
        <dbReference type="ARBA" id="ARBA00022692"/>
    </source>
</evidence>
<gene>
    <name evidence="6" type="ORF">DLK05_02505</name>
</gene>
<feature type="transmembrane region" description="Helical" evidence="5">
    <location>
        <begin position="66"/>
        <end position="83"/>
    </location>
</feature>
<evidence type="ECO:0000256" key="4">
    <source>
        <dbReference type="ARBA" id="ARBA00023136"/>
    </source>
</evidence>
<dbReference type="Pfam" id="PF04193">
    <property type="entry name" value="PQ-loop"/>
    <property type="match status" value="1"/>
</dbReference>
<sequence>MNDIIGWIGSLLFAICALPQVIHTFKTRKTDDLNELFLWLWFWGEVFTFTYIIIDDLASNIHHIPLYFNYIFNLILLFYLLFAKYTYNTKPTTLAILRHRIKKNNR</sequence>
<dbReference type="Gene3D" id="1.20.1280.290">
    <property type="match status" value="1"/>
</dbReference>
<proteinExistence type="predicted"/>
<name>A0A434AYD2_9BACT</name>
<comment type="caution">
    <text evidence="6">The sequence shown here is derived from an EMBL/GenBank/DDBJ whole genome shotgun (WGS) entry which is preliminary data.</text>
</comment>
<comment type="subcellular location">
    <subcellularLocation>
        <location evidence="1">Membrane</location>
        <topology evidence="1">Multi-pass membrane protein</topology>
    </subcellularLocation>
</comment>
<dbReference type="GO" id="GO:0016020">
    <property type="term" value="C:membrane"/>
    <property type="evidence" value="ECO:0007669"/>
    <property type="project" value="UniProtKB-SubCell"/>
</dbReference>
<accession>A0A434AYD2</accession>
<evidence type="ECO:0000256" key="3">
    <source>
        <dbReference type="ARBA" id="ARBA00022989"/>
    </source>
</evidence>
<feature type="transmembrane region" description="Helical" evidence="5">
    <location>
        <begin position="6"/>
        <end position="25"/>
    </location>
</feature>
<dbReference type="InterPro" id="IPR006603">
    <property type="entry name" value="PQ-loop_rpt"/>
</dbReference>
<keyword evidence="2 5" id="KW-0812">Transmembrane</keyword>
<keyword evidence="4 5" id="KW-0472">Membrane</keyword>
<dbReference type="RefSeq" id="WP_127342403.1">
    <property type="nucleotide sequence ID" value="NZ_RJJX01000002.1"/>
</dbReference>
<dbReference type="Proteomes" id="UP000282985">
    <property type="component" value="Unassembled WGS sequence"/>
</dbReference>